<accession>A0AAE7BI24</accession>
<dbReference type="PANTHER" id="PTHR38785:SF1">
    <property type="entry name" value="HOMOLOG OF VIRK"/>
    <property type="match status" value="1"/>
</dbReference>
<evidence type="ECO:0000313" key="2">
    <source>
        <dbReference type="Proteomes" id="UP000503313"/>
    </source>
</evidence>
<dbReference type="InterPro" id="IPR007488">
    <property type="entry name" value="DUF535"/>
</dbReference>
<gene>
    <name evidence="1" type="ORF">ADFLV_2377</name>
</gene>
<organism evidence="1 2">
    <name type="scientific">Arcobacter defluvii</name>
    <dbReference type="NCBI Taxonomy" id="873191"/>
    <lineage>
        <taxon>Bacteria</taxon>
        <taxon>Pseudomonadati</taxon>
        <taxon>Campylobacterota</taxon>
        <taxon>Epsilonproteobacteria</taxon>
        <taxon>Campylobacterales</taxon>
        <taxon>Arcobacteraceae</taxon>
        <taxon>Arcobacter</taxon>
    </lineage>
</organism>
<dbReference type="Proteomes" id="UP000503313">
    <property type="component" value="Chromosome"/>
</dbReference>
<sequence>MTTLFTILNILKLSFFKKMKFFSRAVFFTKEFESLFKTLNQDKLKSIIKLNPNIFLKPFRAYMFCNIKISEKFKFLESHYSFLNKYFSEKAINKIYKNLNNTLLEAIIDENYKIDVNLCYIGSLGKEGELTLLLKLNEEEIYSIQFSFYENSLIICGVQGRNTTNTEELKELTKKMHGVRPRNLMFFILRQICEVLNIRNIEAIGSRNHVANCSKVRNTNKFLANYDEYWEEEKANKEGDFYILSLIEQRKNMEEIPSKKRSMYKKRFEMLDNMKKNVKKNLLNLISL</sequence>
<dbReference type="AlphaFoldDB" id="A0AAE7BI24"/>
<keyword evidence="2" id="KW-1185">Reference proteome</keyword>
<proteinExistence type="predicted"/>
<dbReference type="KEGG" id="adz:ADFLV_2377"/>
<dbReference type="GO" id="GO:0006974">
    <property type="term" value="P:DNA damage response"/>
    <property type="evidence" value="ECO:0007669"/>
    <property type="project" value="TreeGrafter"/>
</dbReference>
<dbReference type="RefSeq" id="WP_129011815.1">
    <property type="nucleotide sequence ID" value="NZ_CP053835.1"/>
</dbReference>
<dbReference type="Pfam" id="PF04393">
    <property type="entry name" value="DUF535"/>
    <property type="match status" value="1"/>
</dbReference>
<reference evidence="1 2" key="1">
    <citation type="submission" date="2020-05" db="EMBL/GenBank/DDBJ databases">
        <title>Complete genome sequencing of Campylobacter and Arcobacter type strains.</title>
        <authorList>
            <person name="Miller W.G."/>
            <person name="Yee E."/>
        </authorList>
    </citation>
    <scope>NUCLEOTIDE SEQUENCE [LARGE SCALE GENOMIC DNA]</scope>
    <source>
        <strain evidence="1 2">LMG 25694</strain>
    </source>
</reference>
<dbReference type="EMBL" id="CP053835">
    <property type="protein sequence ID" value="QKF78372.1"/>
    <property type="molecule type" value="Genomic_DNA"/>
</dbReference>
<name>A0AAE7BI24_9BACT</name>
<evidence type="ECO:0000313" key="1">
    <source>
        <dbReference type="EMBL" id="QKF78372.1"/>
    </source>
</evidence>
<dbReference type="PANTHER" id="PTHR38785">
    <property type="entry name" value="HOMOLOG OF VIRK"/>
    <property type="match status" value="1"/>
</dbReference>
<protein>
    <submittedName>
        <fullName evidence="1">DUF535 domain-containing protein</fullName>
    </submittedName>
</protein>